<keyword evidence="4" id="KW-1185">Reference proteome</keyword>
<dbReference type="Proteomes" id="UP000521872">
    <property type="component" value="Unassembled WGS sequence"/>
</dbReference>
<feature type="region of interest" description="Disordered" evidence="1">
    <location>
        <begin position="361"/>
        <end position="394"/>
    </location>
</feature>
<feature type="region of interest" description="Disordered" evidence="1">
    <location>
        <begin position="959"/>
        <end position="986"/>
    </location>
</feature>
<sequence length="1056" mass="114239">MVDASFYRFPPRHPLLPMTTPQVFVDDTDPQVTYSGSWTQLQGLTNAHFSGSSRTINPLYGTVHTSGTDSGSYSLSYSFSVQAITPTDSGVLCSNTEALSPGSHNLVITLDDNSISLPFDGVYYTPVTPPVSDADISYDGNNQIIQKTFVNPQYMQAFGDTLEVDFVGHALALYANFFDGSVQGSPVPHNSAPSFLTYTLDGGSPVNFTVSNPTSASNPNITSQLVVQTSRYPNAGAHRFSMTLTGAAGADNVVIMLNSVIVQNASLPVVPDANPQAPAFSTQTSSSGTSSTPAGTPSTTSESGKSSHKNVSVVVPAVLVPVLVVVIIIIIFLYLRRRNRIPEDFDVDPSPDRMAEVEPFQVTHQASPGTRGSISKLSPLRHPSAPNNHDDNHRPLRYRIHSDGGVVVNPSDYDEESNTVDLPPLYGDFKTSPSNSSTTGPTTLSLPSEPSGSTSIGSISRLTPQRRKIPSPVKHMNYFSHHIAQPQNPVGISIDKSSYQHFNIGPMDIPIVPGHQSLKFATNPRPRIGQPSSTRIFLLQTPPSAALLDRRHTLFTMTTRVLVDDSDPKLSYTGNWTALTDLLTTPNSTFFAPGYSPTYGTLHAAPPSKLQTSSSTSQASHSNDTILYSFSGAFVAEFRQVAPRGLRLTVDDAGTDFRAQFAPPTSANDITCSINGTTQSIYTAVDGPFCVNNSTLPAGNHTLVLGARSSAVAFDYLWYLTPQDMQEEGVDVVYIDSDQAMPSTRHISSPYTSVMMSFEGHSMGIYGTIPSDIGNANLQWRYTINNFTSSSVGTFDEENQYTFNTTYSASKPSIGSQLLLQTQPVSYGQYTVTLTFLGPVFSNTTSISIDRVIVQNQTRANDLQAYPAVSRTPTQASTTGFTLQRNDFDLEFNVDVFGGMMGFFLGVSVVTAVVLYLVVRFVAPRRRKVLADPEGHIQPFWHGHIFQYSLYPAKERFEKSSQRSNTLSDDSSSSAQASQPSTPRQGSVVYMVHRDGGEVANPTNEGRVVVELPPEYNAIAAGAAAASHDEEESITPGLELQPTPRTPKAAVPYRIK</sequence>
<proteinExistence type="predicted"/>
<gene>
    <name evidence="3" type="ORF">D9613_007339</name>
</gene>
<feature type="region of interest" description="Disordered" evidence="1">
    <location>
        <begin position="409"/>
        <end position="466"/>
    </location>
</feature>
<feature type="transmembrane region" description="Helical" evidence="2">
    <location>
        <begin position="896"/>
        <end position="919"/>
    </location>
</feature>
<reference evidence="3 4" key="1">
    <citation type="submission" date="2019-12" db="EMBL/GenBank/DDBJ databases">
        <authorList>
            <person name="Floudas D."/>
            <person name="Bentzer J."/>
            <person name="Ahren D."/>
            <person name="Johansson T."/>
            <person name="Persson P."/>
            <person name="Tunlid A."/>
        </authorList>
    </citation>
    <scope>NUCLEOTIDE SEQUENCE [LARGE SCALE GENOMIC DNA]</scope>
    <source>
        <strain evidence="3 4">CBS 102.39</strain>
    </source>
</reference>
<feature type="region of interest" description="Disordered" evidence="1">
    <location>
        <begin position="1021"/>
        <end position="1056"/>
    </location>
</feature>
<keyword evidence="2" id="KW-1133">Transmembrane helix</keyword>
<feature type="compositionally biased region" description="Low complexity" evidence="1">
    <location>
        <begin position="281"/>
        <end position="304"/>
    </location>
</feature>
<keyword evidence="2" id="KW-0472">Membrane</keyword>
<feature type="compositionally biased region" description="Low complexity" evidence="1">
    <location>
        <begin position="962"/>
        <end position="985"/>
    </location>
</feature>
<feature type="compositionally biased region" description="Low complexity" evidence="1">
    <location>
        <begin position="431"/>
        <end position="455"/>
    </location>
</feature>
<organism evidence="3 4">
    <name type="scientific">Agrocybe pediades</name>
    <dbReference type="NCBI Taxonomy" id="84607"/>
    <lineage>
        <taxon>Eukaryota</taxon>
        <taxon>Fungi</taxon>
        <taxon>Dikarya</taxon>
        <taxon>Basidiomycota</taxon>
        <taxon>Agaricomycotina</taxon>
        <taxon>Agaricomycetes</taxon>
        <taxon>Agaricomycetidae</taxon>
        <taxon>Agaricales</taxon>
        <taxon>Agaricineae</taxon>
        <taxon>Strophariaceae</taxon>
        <taxon>Agrocybe</taxon>
    </lineage>
</organism>
<keyword evidence="2" id="KW-0812">Transmembrane</keyword>
<accession>A0A8H4QGT1</accession>
<evidence type="ECO:0000313" key="3">
    <source>
        <dbReference type="EMBL" id="KAF4610638.1"/>
    </source>
</evidence>
<comment type="caution">
    <text evidence="3">The sequence shown here is derived from an EMBL/GenBank/DDBJ whole genome shotgun (WGS) entry which is preliminary data.</text>
</comment>
<protein>
    <submittedName>
        <fullName evidence="3">Uncharacterized protein</fullName>
    </submittedName>
</protein>
<dbReference type="EMBL" id="JAACJL010000058">
    <property type="protein sequence ID" value="KAF4610638.1"/>
    <property type="molecule type" value="Genomic_DNA"/>
</dbReference>
<feature type="region of interest" description="Disordered" evidence="1">
    <location>
        <begin position="274"/>
        <end position="308"/>
    </location>
</feature>
<feature type="compositionally biased region" description="Polar residues" evidence="1">
    <location>
        <begin position="362"/>
        <end position="376"/>
    </location>
</feature>
<dbReference type="AlphaFoldDB" id="A0A8H4QGT1"/>
<feature type="transmembrane region" description="Helical" evidence="2">
    <location>
        <begin position="313"/>
        <end position="335"/>
    </location>
</feature>
<evidence type="ECO:0000256" key="1">
    <source>
        <dbReference type="SAM" id="MobiDB-lite"/>
    </source>
</evidence>
<evidence type="ECO:0000256" key="2">
    <source>
        <dbReference type="SAM" id="Phobius"/>
    </source>
</evidence>
<evidence type="ECO:0000313" key="4">
    <source>
        <dbReference type="Proteomes" id="UP000521872"/>
    </source>
</evidence>
<name>A0A8H4QGT1_9AGAR</name>